<dbReference type="CDD" id="cd06257">
    <property type="entry name" value="DnaJ"/>
    <property type="match status" value="1"/>
</dbReference>
<sequence length="132" mass="15975">MEGGGIKSTFPSYYEILGVAVDSSAEKIRRAYHKLAMKWHPDRWTKDPLRSVEAKRRFQQIQEAYSVLSDQRKRSMYDVGLYDTEEDERWFHSWLRREERKSNTAWRSCRQWSMIWFTSSNQNPCSRTDQWI</sequence>
<dbReference type="InterPro" id="IPR018253">
    <property type="entry name" value="DnaJ_domain_CS"/>
</dbReference>
<dbReference type="PRINTS" id="PR00625">
    <property type="entry name" value="JDOMAIN"/>
</dbReference>
<feature type="domain" description="J" evidence="1">
    <location>
        <begin position="12"/>
        <end position="81"/>
    </location>
</feature>
<dbReference type="Proteomes" id="UP000030689">
    <property type="component" value="Unassembled WGS sequence"/>
</dbReference>
<dbReference type="PROSITE" id="PS50076">
    <property type="entry name" value="DNAJ_2"/>
    <property type="match status" value="1"/>
</dbReference>
<dbReference type="AlphaFoldDB" id="V4KLF4"/>
<dbReference type="SUPFAM" id="SSF46565">
    <property type="entry name" value="Chaperone J-domain"/>
    <property type="match status" value="1"/>
</dbReference>
<dbReference type="PANTHER" id="PTHR44743">
    <property type="entry name" value="PUTATIVE, EXPRESSED-RELATED"/>
    <property type="match status" value="1"/>
</dbReference>
<dbReference type="Gramene" id="ESQ28103">
    <property type="protein sequence ID" value="ESQ28103"/>
    <property type="gene ID" value="EUTSA_v10019285mg"/>
</dbReference>
<keyword evidence="3" id="KW-1185">Reference proteome</keyword>
<dbReference type="SMART" id="SM00271">
    <property type="entry name" value="DnaJ"/>
    <property type="match status" value="1"/>
</dbReference>
<dbReference type="InterPro" id="IPR001623">
    <property type="entry name" value="DnaJ_domain"/>
</dbReference>
<dbReference type="PROSITE" id="PS00636">
    <property type="entry name" value="DNAJ_1"/>
    <property type="match status" value="1"/>
</dbReference>
<dbReference type="EMBL" id="KI517953">
    <property type="protein sequence ID" value="ESQ28103.1"/>
    <property type="molecule type" value="Genomic_DNA"/>
</dbReference>
<dbReference type="Pfam" id="PF00226">
    <property type="entry name" value="DnaJ"/>
    <property type="match status" value="1"/>
</dbReference>
<dbReference type="Gene3D" id="1.10.287.110">
    <property type="entry name" value="DnaJ domain"/>
    <property type="match status" value="1"/>
</dbReference>
<dbReference type="InterPro" id="IPR036869">
    <property type="entry name" value="J_dom_sf"/>
</dbReference>
<gene>
    <name evidence="2" type="ORF">EUTSA_v10019285mg</name>
</gene>
<name>V4KLF4_EUTSA</name>
<dbReference type="KEGG" id="eus:EUTSA_v10019285mg"/>
<organism evidence="2 3">
    <name type="scientific">Eutrema salsugineum</name>
    <name type="common">Saltwater cress</name>
    <name type="synonym">Sisymbrium salsugineum</name>
    <dbReference type="NCBI Taxonomy" id="72664"/>
    <lineage>
        <taxon>Eukaryota</taxon>
        <taxon>Viridiplantae</taxon>
        <taxon>Streptophyta</taxon>
        <taxon>Embryophyta</taxon>
        <taxon>Tracheophyta</taxon>
        <taxon>Spermatophyta</taxon>
        <taxon>Magnoliopsida</taxon>
        <taxon>eudicotyledons</taxon>
        <taxon>Gunneridae</taxon>
        <taxon>Pentapetalae</taxon>
        <taxon>rosids</taxon>
        <taxon>malvids</taxon>
        <taxon>Brassicales</taxon>
        <taxon>Brassicaceae</taxon>
        <taxon>Eutremeae</taxon>
        <taxon>Eutrema</taxon>
    </lineage>
</organism>
<dbReference type="PANTHER" id="PTHR44743:SF10">
    <property type="entry name" value="J DOMAIN-CONTAINING PROTEIN"/>
    <property type="match status" value="1"/>
</dbReference>
<evidence type="ECO:0000259" key="1">
    <source>
        <dbReference type="PROSITE" id="PS50076"/>
    </source>
</evidence>
<accession>V4KLF4</accession>
<evidence type="ECO:0000313" key="2">
    <source>
        <dbReference type="EMBL" id="ESQ28103.1"/>
    </source>
</evidence>
<reference evidence="2 3" key="1">
    <citation type="journal article" date="2013" name="Front. Plant Sci.">
        <title>The Reference Genome of the Halophytic Plant Eutrema salsugineum.</title>
        <authorList>
            <person name="Yang R."/>
            <person name="Jarvis D.E."/>
            <person name="Chen H."/>
            <person name="Beilstein M.A."/>
            <person name="Grimwood J."/>
            <person name="Jenkins J."/>
            <person name="Shu S."/>
            <person name="Prochnik S."/>
            <person name="Xin M."/>
            <person name="Ma C."/>
            <person name="Schmutz J."/>
            <person name="Wing R.A."/>
            <person name="Mitchell-Olds T."/>
            <person name="Schumaker K.S."/>
            <person name="Wang X."/>
        </authorList>
    </citation>
    <scope>NUCLEOTIDE SEQUENCE [LARGE SCALE GENOMIC DNA]</scope>
</reference>
<protein>
    <recommendedName>
        <fullName evidence="1">J domain-containing protein</fullName>
    </recommendedName>
</protein>
<proteinExistence type="predicted"/>
<evidence type="ECO:0000313" key="3">
    <source>
        <dbReference type="Proteomes" id="UP000030689"/>
    </source>
</evidence>